<dbReference type="EMBL" id="QMFY01000015">
    <property type="protein sequence ID" value="RAV98775.1"/>
    <property type="molecule type" value="Genomic_DNA"/>
</dbReference>
<name>A0A364XYV4_9BACT</name>
<evidence type="ECO:0000256" key="1">
    <source>
        <dbReference type="ARBA" id="ARBA00004141"/>
    </source>
</evidence>
<dbReference type="RefSeq" id="WP_112749172.1">
    <property type="nucleotide sequence ID" value="NZ_QMFY01000015.1"/>
</dbReference>
<comment type="subcellular location">
    <subcellularLocation>
        <location evidence="1">Membrane</location>
        <topology evidence="1">Multi-pass membrane protein</topology>
    </subcellularLocation>
</comment>
<dbReference type="PANTHER" id="PTHR43461">
    <property type="entry name" value="TRANSMEMBRANE PROTEIN 256"/>
    <property type="match status" value="1"/>
</dbReference>
<dbReference type="OrthoDB" id="9802121at2"/>
<dbReference type="PANTHER" id="PTHR43461:SF1">
    <property type="entry name" value="TRANSMEMBRANE PROTEIN 256"/>
    <property type="match status" value="1"/>
</dbReference>
<evidence type="ECO:0000256" key="5">
    <source>
        <dbReference type="ARBA" id="ARBA00023136"/>
    </source>
</evidence>
<feature type="transmembrane region" description="Helical" evidence="6">
    <location>
        <begin position="72"/>
        <end position="94"/>
    </location>
</feature>
<accession>A0A364XYV4</accession>
<reference evidence="7 8" key="1">
    <citation type="submission" date="2018-06" db="EMBL/GenBank/DDBJ databases">
        <title>Chryseolinea flavus sp. nov., a member of the phylum Bacteroidetes isolated from soil.</title>
        <authorList>
            <person name="Li Y."/>
            <person name="Wang J."/>
        </authorList>
    </citation>
    <scope>NUCLEOTIDE SEQUENCE [LARGE SCALE GENOMIC DNA]</scope>
    <source>
        <strain evidence="7 8">SDU1-6</strain>
    </source>
</reference>
<evidence type="ECO:0000256" key="6">
    <source>
        <dbReference type="SAM" id="Phobius"/>
    </source>
</evidence>
<keyword evidence="3 6" id="KW-0812">Transmembrane</keyword>
<dbReference type="Proteomes" id="UP000251889">
    <property type="component" value="Unassembled WGS sequence"/>
</dbReference>
<gene>
    <name evidence="7" type="ORF">DQQ10_22420</name>
</gene>
<keyword evidence="4 6" id="KW-1133">Transmembrane helix</keyword>
<evidence type="ECO:0000313" key="7">
    <source>
        <dbReference type="EMBL" id="RAV98775.1"/>
    </source>
</evidence>
<dbReference type="GO" id="GO:0005886">
    <property type="term" value="C:plasma membrane"/>
    <property type="evidence" value="ECO:0007669"/>
    <property type="project" value="TreeGrafter"/>
</dbReference>
<dbReference type="InterPro" id="IPR006696">
    <property type="entry name" value="DUF423"/>
</dbReference>
<evidence type="ECO:0000256" key="4">
    <source>
        <dbReference type="ARBA" id="ARBA00022989"/>
    </source>
</evidence>
<keyword evidence="5 6" id="KW-0472">Membrane</keyword>
<dbReference type="AlphaFoldDB" id="A0A364XYV4"/>
<evidence type="ECO:0000256" key="3">
    <source>
        <dbReference type="ARBA" id="ARBA00022692"/>
    </source>
</evidence>
<feature type="transmembrane region" description="Helical" evidence="6">
    <location>
        <begin position="100"/>
        <end position="123"/>
    </location>
</feature>
<feature type="transmembrane region" description="Helical" evidence="6">
    <location>
        <begin position="48"/>
        <end position="65"/>
    </location>
</feature>
<sequence>MNQRITLAAAAILGLTAVVLGASGAHGFKAQLAANQTTEMFELANRYHFFHVFALLTTGILMNNFNANRLGYAALFFVLGVVCFSGSLYTMSFVKIGGGFGLITPIGGLLLIVAWLLMLLSLFNTNKR</sequence>
<proteinExistence type="inferred from homology"/>
<comment type="caution">
    <text evidence="7">The sequence shown here is derived from an EMBL/GenBank/DDBJ whole genome shotgun (WGS) entry which is preliminary data.</text>
</comment>
<organism evidence="7 8">
    <name type="scientific">Pseudochryseolinea flava</name>
    <dbReference type="NCBI Taxonomy" id="2059302"/>
    <lineage>
        <taxon>Bacteria</taxon>
        <taxon>Pseudomonadati</taxon>
        <taxon>Bacteroidota</taxon>
        <taxon>Cytophagia</taxon>
        <taxon>Cytophagales</taxon>
        <taxon>Fulvivirgaceae</taxon>
        <taxon>Pseudochryseolinea</taxon>
    </lineage>
</organism>
<comment type="similarity">
    <text evidence="2">Belongs to the UPF0382 family.</text>
</comment>
<evidence type="ECO:0000256" key="2">
    <source>
        <dbReference type="ARBA" id="ARBA00009694"/>
    </source>
</evidence>
<keyword evidence="8" id="KW-1185">Reference proteome</keyword>
<dbReference type="Pfam" id="PF04241">
    <property type="entry name" value="DUF423"/>
    <property type="match status" value="1"/>
</dbReference>
<protein>
    <submittedName>
        <fullName evidence="7">DUF423 domain-containing protein</fullName>
    </submittedName>
</protein>
<evidence type="ECO:0000313" key="8">
    <source>
        <dbReference type="Proteomes" id="UP000251889"/>
    </source>
</evidence>